<evidence type="ECO:0000313" key="1">
    <source>
        <dbReference type="EMBL" id="QEC57965.1"/>
    </source>
</evidence>
<dbReference type="RefSeq" id="WP_146790836.1">
    <property type="nucleotide sequence ID" value="NZ_BAABIO010000003.1"/>
</dbReference>
<sequence length="167" mass="17897">MKKSSPSRISTFLAVLLVCICLVVFVGCKKSALPPVTEYLRLAVDGVVVNATQGLHARSSVYLTIGGTWAGGSTSIEIHNFQNATGEWTVNPNYTTSPRMELFENGTGYYAGDGGTFGPQLGNGKVTISYIDDNYIKGTFEFVTAPEGATLIKKTVTGGEFSIKRSR</sequence>
<dbReference type="AlphaFoldDB" id="A0A5B8UPU3"/>
<accession>A0A5B8UPU3</accession>
<dbReference type="KEGG" id="fgg:FSB75_19315"/>
<organism evidence="1 2">
    <name type="scientific">Flavisolibacter ginsenosidimutans</name>
    <dbReference type="NCBI Taxonomy" id="661481"/>
    <lineage>
        <taxon>Bacteria</taxon>
        <taxon>Pseudomonadati</taxon>
        <taxon>Bacteroidota</taxon>
        <taxon>Chitinophagia</taxon>
        <taxon>Chitinophagales</taxon>
        <taxon>Chitinophagaceae</taxon>
        <taxon>Flavisolibacter</taxon>
    </lineage>
</organism>
<protein>
    <submittedName>
        <fullName evidence="1">Uncharacterized protein</fullName>
    </submittedName>
</protein>
<dbReference type="OrthoDB" id="751053at2"/>
<dbReference type="PROSITE" id="PS51257">
    <property type="entry name" value="PROKAR_LIPOPROTEIN"/>
    <property type="match status" value="1"/>
</dbReference>
<keyword evidence="2" id="KW-1185">Reference proteome</keyword>
<evidence type="ECO:0000313" key="2">
    <source>
        <dbReference type="Proteomes" id="UP000321204"/>
    </source>
</evidence>
<gene>
    <name evidence="1" type="ORF">FSB75_19315</name>
</gene>
<proteinExistence type="predicted"/>
<dbReference type="EMBL" id="CP042433">
    <property type="protein sequence ID" value="QEC57965.1"/>
    <property type="molecule type" value="Genomic_DNA"/>
</dbReference>
<name>A0A5B8UPU3_9BACT</name>
<dbReference type="Proteomes" id="UP000321204">
    <property type="component" value="Chromosome"/>
</dbReference>
<reference evidence="1 2" key="1">
    <citation type="journal article" date="2015" name="Int. J. Syst. Evol. Microbiol.">
        <title>Flavisolibacter ginsenosidimutans sp. nov., with ginsenoside-converting activity isolated from soil used for cultivating ginseng.</title>
        <authorList>
            <person name="Zhao Y."/>
            <person name="Liu Q."/>
            <person name="Kang M.S."/>
            <person name="Jin F."/>
            <person name="Yu H."/>
            <person name="Im W.T."/>
        </authorList>
    </citation>
    <scope>NUCLEOTIDE SEQUENCE [LARGE SCALE GENOMIC DNA]</scope>
    <source>
        <strain evidence="1 2">Gsoil 636</strain>
    </source>
</reference>